<organism evidence="1 2">
    <name type="scientific">Boletus reticuloceps</name>
    <dbReference type="NCBI Taxonomy" id="495285"/>
    <lineage>
        <taxon>Eukaryota</taxon>
        <taxon>Fungi</taxon>
        <taxon>Dikarya</taxon>
        <taxon>Basidiomycota</taxon>
        <taxon>Agaricomycotina</taxon>
        <taxon>Agaricomycetes</taxon>
        <taxon>Agaricomycetidae</taxon>
        <taxon>Boletales</taxon>
        <taxon>Boletineae</taxon>
        <taxon>Boletaceae</taxon>
        <taxon>Boletoideae</taxon>
        <taxon>Boletus</taxon>
    </lineage>
</organism>
<keyword evidence="2" id="KW-1185">Reference proteome</keyword>
<evidence type="ECO:0000313" key="1">
    <source>
        <dbReference type="EMBL" id="KAG6380763.1"/>
    </source>
</evidence>
<accession>A0A8I3AEU4</accession>
<sequence>MGLMGPNANKLAAVSLQGITITLRDCPTGTGMLQGRKVQSEVTTSPQRKNVFSCLWNPESSQTETVNQGIYHFYHSLLN</sequence>
<protein>
    <submittedName>
        <fullName evidence="1">Uncharacterized protein</fullName>
    </submittedName>
</protein>
<proteinExistence type="predicted"/>
<dbReference type="AlphaFoldDB" id="A0A8I3AEU4"/>
<dbReference type="EMBL" id="JAGFBS010000002">
    <property type="protein sequence ID" value="KAG6380763.1"/>
    <property type="molecule type" value="Genomic_DNA"/>
</dbReference>
<comment type="caution">
    <text evidence="1">The sequence shown here is derived from an EMBL/GenBank/DDBJ whole genome shotgun (WGS) entry which is preliminary data.</text>
</comment>
<dbReference type="Proteomes" id="UP000683000">
    <property type="component" value="Unassembled WGS sequence"/>
</dbReference>
<evidence type="ECO:0000313" key="2">
    <source>
        <dbReference type="Proteomes" id="UP000683000"/>
    </source>
</evidence>
<reference evidence="1" key="1">
    <citation type="submission" date="2021-03" db="EMBL/GenBank/DDBJ databases">
        <title>Evolutionary innovations through gain and loss of genes in the ectomycorrhizal Boletales.</title>
        <authorList>
            <person name="Wu G."/>
            <person name="Miyauchi S."/>
            <person name="Morin E."/>
            <person name="Yang Z.-L."/>
            <person name="Xu J."/>
            <person name="Martin F.M."/>
        </authorList>
    </citation>
    <scope>NUCLEOTIDE SEQUENCE</scope>
    <source>
        <strain evidence="1">BR01</strain>
    </source>
</reference>
<gene>
    <name evidence="1" type="ORF">JVT61DRAFT_5147</name>
</gene>
<name>A0A8I3AEU4_9AGAM</name>